<dbReference type="SUPFAM" id="SSF55073">
    <property type="entry name" value="Nucleotide cyclase"/>
    <property type="match status" value="1"/>
</dbReference>
<dbReference type="CDD" id="cd01948">
    <property type="entry name" value="EAL"/>
    <property type="match status" value="1"/>
</dbReference>
<feature type="domain" description="GGDEF" evidence="3">
    <location>
        <begin position="362"/>
        <end position="495"/>
    </location>
</feature>
<dbReference type="Pfam" id="PF12860">
    <property type="entry name" value="PAS_7"/>
    <property type="match status" value="1"/>
</dbReference>
<dbReference type="SMART" id="SM00267">
    <property type="entry name" value="GGDEF"/>
    <property type="match status" value="1"/>
</dbReference>
<evidence type="ECO:0000259" key="2">
    <source>
        <dbReference type="PROSITE" id="PS50883"/>
    </source>
</evidence>
<protein>
    <submittedName>
        <fullName evidence="4">Uncharacterized protein</fullName>
    </submittedName>
</protein>
<feature type="domain" description="EAL" evidence="2">
    <location>
        <begin position="504"/>
        <end position="755"/>
    </location>
</feature>
<accession>A0A3B0TRM5</accession>
<dbReference type="EMBL" id="UOEQ01000126">
    <property type="protein sequence ID" value="VAW17112.1"/>
    <property type="molecule type" value="Genomic_DNA"/>
</dbReference>
<dbReference type="PROSITE" id="PS50883">
    <property type="entry name" value="EAL"/>
    <property type="match status" value="1"/>
</dbReference>
<feature type="transmembrane region" description="Helical" evidence="1">
    <location>
        <begin position="48"/>
        <end position="66"/>
    </location>
</feature>
<organism evidence="4">
    <name type="scientific">hydrothermal vent metagenome</name>
    <dbReference type="NCBI Taxonomy" id="652676"/>
    <lineage>
        <taxon>unclassified sequences</taxon>
        <taxon>metagenomes</taxon>
        <taxon>ecological metagenomes</taxon>
    </lineage>
</organism>
<dbReference type="InterPro" id="IPR001633">
    <property type="entry name" value="EAL_dom"/>
</dbReference>
<dbReference type="InterPro" id="IPR000160">
    <property type="entry name" value="GGDEF_dom"/>
</dbReference>
<keyword evidence="1" id="KW-1133">Transmembrane helix</keyword>
<dbReference type="Gene3D" id="3.30.70.270">
    <property type="match status" value="1"/>
</dbReference>
<dbReference type="PANTHER" id="PTHR44757">
    <property type="entry name" value="DIGUANYLATE CYCLASE DGCP"/>
    <property type="match status" value="1"/>
</dbReference>
<dbReference type="InterPro" id="IPR052155">
    <property type="entry name" value="Biofilm_reg_signaling"/>
</dbReference>
<gene>
    <name evidence="4" type="ORF">MNBD_ALPHA11-1499</name>
</gene>
<sequence length="779" mass="85339">MLQSARSKMPALDYVSVISSLYRDRLALSLGTIASAAAAVFAGLSSGAVIHFVFAGLFVALAIWRYQQATIFNAEGLRAEDCQRAEFWELQATLSGSAAAILFGAWSFVSLVFVGDNFSALASISVSIAAMVGIVARNYGLDRLVTLQCILLGVPLCLGLIIDGNIYHVLLAALFAPMLISFRSLARDIRNVLLSAVRDRVEVSRLAQELDTALSTMSHGLCMLDRNLRVAVANEKMQEMLCEEIDYKCVGKDFAELIEMAKSRGTLTELSGQRLITAVANEGQSKLVLQLLDGRQCEVSINRGNEQTVLVLEDITERMQAESRISFMARFDPATNLPNRSYFTEQVSSKIRERQTSEAGAKEVGLVSLDLDDFKNINDSFGHPIGDRVLALVSRRLRQALDSNVVVSRFGGDEFAMFFDHNVSPDGLEQITANLLQVLATPFVLDDHLFKIKASAGIVVSPCDQCDLEELLKRADLALYEAKQDGKGTYSVFNNSMGSAYRSKQHMKGALREALENDDLMLAFQPVVDLSTNKVVGCEALARWHHPEHGIIPPYIFIPLAEEMGIISEITEWALHTATRECASWPNNIGVAVNVSARDFKEQKLQKMVKSALRKSGLSAERLEIEVTETVLVEELEVASKVLREISDLGVGIALDDFGTGYSSLGYLHNLPFSKLKVDRTFTQNVNTDPAAKKLMRNIAVLGKDLNMTVTVEGVETQEQLDVVAGIGLIDSVQGYLFGAPVSHGEIGNLISTLLGGKTNYPTNETDQFVEIKHGSRIN</sequence>
<dbReference type="Gene3D" id="3.30.450.20">
    <property type="entry name" value="PAS domain"/>
    <property type="match status" value="1"/>
</dbReference>
<dbReference type="InterPro" id="IPR029787">
    <property type="entry name" value="Nucleotide_cyclase"/>
</dbReference>
<dbReference type="AlphaFoldDB" id="A0A3B0TRM5"/>
<dbReference type="PROSITE" id="PS50887">
    <property type="entry name" value="GGDEF"/>
    <property type="match status" value="1"/>
</dbReference>
<dbReference type="Pfam" id="PF00990">
    <property type="entry name" value="GGDEF"/>
    <property type="match status" value="1"/>
</dbReference>
<evidence type="ECO:0000259" key="3">
    <source>
        <dbReference type="PROSITE" id="PS50887"/>
    </source>
</evidence>
<dbReference type="Pfam" id="PF00563">
    <property type="entry name" value="EAL"/>
    <property type="match status" value="1"/>
</dbReference>
<dbReference type="NCBIfam" id="TIGR00254">
    <property type="entry name" value="GGDEF"/>
    <property type="match status" value="1"/>
</dbReference>
<dbReference type="PANTHER" id="PTHR44757:SF2">
    <property type="entry name" value="BIOFILM ARCHITECTURE MAINTENANCE PROTEIN MBAA"/>
    <property type="match status" value="1"/>
</dbReference>
<dbReference type="SUPFAM" id="SSF141868">
    <property type="entry name" value="EAL domain-like"/>
    <property type="match status" value="1"/>
</dbReference>
<dbReference type="InterPro" id="IPR035919">
    <property type="entry name" value="EAL_sf"/>
</dbReference>
<name>A0A3B0TRM5_9ZZZZ</name>
<keyword evidence="1" id="KW-0472">Membrane</keyword>
<dbReference type="InterPro" id="IPR043128">
    <property type="entry name" value="Rev_trsase/Diguanyl_cyclase"/>
</dbReference>
<evidence type="ECO:0000313" key="4">
    <source>
        <dbReference type="EMBL" id="VAW17112.1"/>
    </source>
</evidence>
<dbReference type="CDD" id="cd01949">
    <property type="entry name" value="GGDEF"/>
    <property type="match status" value="1"/>
</dbReference>
<dbReference type="Gene3D" id="3.20.20.450">
    <property type="entry name" value="EAL domain"/>
    <property type="match status" value="1"/>
</dbReference>
<reference evidence="4" key="1">
    <citation type="submission" date="2018-06" db="EMBL/GenBank/DDBJ databases">
        <authorList>
            <person name="Zhirakovskaya E."/>
        </authorList>
    </citation>
    <scope>NUCLEOTIDE SEQUENCE</scope>
</reference>
<keyword evidence="1" id="KW-0812">Transmembrane</keyword>
<proteinExistence type="predicted"/>
<feature type="transmembrane region" description="Helical" evidence="1">
    <location>
        <begin position="144"/>
        <end position="162"/>
    </location>
</feature>
<feature type="transmembrane region" description="Helical" evidence="1">
    <location>
        <begin position="118"/>
        <end position="137"/>
    </location>
</feature>
<dbReference type="SMART" id="SM00052">
    <property type="entry name" value="EAL"/>
    <property type="match status" value="1"/>
</dbReference>
<evidence type="ECO:0000256" key="1">
    <source>
        <dbReference type="SAM" id="Phobius"/>
    </source>
</evidence>
<feature type="transmembrane region" description="Helical" evidence="1">
    <location>
        <begin position="87"/>
        <end position="106"/>
    </location>
</feature>